<sequence length="288" mass="31630">MLGNMDLSGMIVKPIASIFSAGVHFGVTRLLDLAEVRRLTDMTSDRRQYREVLLSDAVDQSISQSSSAATFVDREGCTVCKRGKPSKLVECHLCGQGVCPRCRSTKRVWVSDRLGIMGWFRKIQACSKCVMRANTGTYEPPVERVRSQRSHQSGVSTNPSDGDPSSKSSVGSLASPAFDGVLYEDIETTRRQSPQVKVAHRRRTKTPSTPEVPVVGRSFVHQGASTYPDAAEIAVPCTSPEYEVPKRLRLHEPRSYPGKSKLSIVEDPGYSRSVGSIPAETKPSKMRT</sequence>
<accession>A0A9W6YKN2</accession>
<keyword evidence="3" id="KW-1185">Reference proteome</keyword>
<dbReference type="Proteomes" id="UP001165083">
    <property type="component" value="Unassembled WGS sequence"/>
</dbReference>
<name>A0A9W6YKN2_9STRA</name>
<dbReference type="EMBL" id="BSXW01012496">
    <property type="protein sequence ID" value="GMF65736.1"/>
    <property type="molecule type" value="Genomic_DNA"/>
</dbReference>
<dbReference type="InterPro" id="IPR018130">
    <property type="entry name" value="Ribosomal_uS2_CS"/>
</dbReference>
<feature type="region of interest" description="Disordered" evidence="1">
    <location>
        <begin position="140"/>
        <end position="173"/>
    </location>
</feature>
<comment type="caution">
    <text evidence="2">The sequence shown here is derived from an EMBL/GenBank/DDBJ whole genome shotgun (WGS) entry which is preliminary data.</text>
</comment>
<feature type="compositionally biased region" description="Polar residues" evidence="1">
    <location>
        <begin position="150"/>
        <end position="172"/>
    </location>
</feature>
<proteinExistence type="predicted"/>
<dbReference type="GO" id="GO:0003735">
    <property type="term" value="F:structural constituent of ribosome"/>
    <property type="evidence" value="ECO:0007669"/>
    <property type="project" value="InterPro"/>
</dbReference>
<reference evidence="2" key="1">
    <citation type="submission" date="2023-04" db="EMBL/GenBank/DDBJ databases">
        <title>Phytophthora lilii NBRC 32176.</title>
        <authorList>
            <person name="Ichikawa N."/>
            <person name="Sato H."/>
            <person name="Tonouchi N."/>
        </authorList>
    </citation>
    <scope>NUCLEOTIDE SEQUENCE</scope>
    <source>
        <strain evidence="2">NBRC 32176</strain>
    </source>
</reference>
<evidence type="ECO:0000313" key="3">
    <source>
        <dbReference type="Proteomes" id="UP001165083"/>
    </source>
</evidence>
<dbReference type="GO" id="GO:0005840">
    <property type="term" value="C:ribosome"/>
    <property type="evidence" value="ECO:0007669"/>
    <property type="project" value="InterPro"/>
</dbReference>
<dbReference type="GO" id="GO:0006412">
    <property type="term" value="P:translation"/>
    <property type="evidence" value="ECO:0007669"/>
    <property type="project" value="InterPro"/>
</dbReference>
<dbReference type="PROSITE" id="PS00962">
    <property type="entry name" value="RIBOSOMAL_S2_1"/>
    <property type="match status" value="1"/>
</dbReference>
<evidence type="ECO:0000256" key="1">
    <source>
        <dbReference type="SAM" id="MobiDB-lite"/>
    </source>
</evidence>
<organism evidence="2 3">
    <name type="scientific">Phytophthora lilii</name>
    <dbReference type="NCBI Taxonomy" id="2077276"/>
    <lineage>
        <taxon>Eukaryota</taxon>
        <taxon>Sar</taxon>
        <taxon>Stramenopiles</taxon>
        <taxon>Oomycota</taxon>
        <taxon>Peronosporomycetes</taxon>
        <taxon>Peronosporales</taxon>
        <taxon>Peronosporaceae</taxon>
        <taxon>Phytophthora</taxon>
    </lineage>
</organism>
<gene>
    <name evidence="2" type="ORF">Plil01_001835000</name>
</gene>
<dbReference type="AlphaFoldDB" id="A0A9W6YKN2"/>
<evidence type="ECO:0000313" key="2">
    <source>
        <dbReference type="EMBL" id="GMF65736.1"/>
    </source>
</evidence>
<protein>
    <submittedName>
        <fullName evidence="2">Unnamed protein product</fullName>
    </submittedName>
</protein>
<dbReference type="OrthoDB" id="94397at2759"/>
<feature type="region of interest" description="Disordered" evidence="1">
    <location>
        <begin position="249"/>
        <end position="288"/>
    </location>
</feature>
<feature type="region of interest" description="Disordered" evidence="1">
    <location>
        <begin position="189"/>
        <end position="213"/>
    </location>
</feature>